<dbReference type="AlphaFoldDB" id="A0A9X4LLF9"/>
<evidence type="ECO:0000256" key="1">
    <source>
        <dbReference type="SAM" id="SignalP"/>
    </source>
</evidence>
<feature type="chain" id="PRO_5040989170" evidence="1">
    <location>
        <begin position="22"/>
        <end position="271"/>
    </location>
</feature>
<dbReference type="EMBL" id="SGUG01000053">
    <property type="protein sequence ID" value="MDG0865116.1"/>
    <property type="molecule type" value="Genomic_DNA"/>
</dbReference>
<keyword evidence="1" id="KW-0732">Signal</keyword>
<feature type="signal peptide" evidence="1">
    <location>
        <begin position="1"/>
        <end position="21"/>
    </location>
</feature>
<protein>
    <submittedName>
        <fullName evidence="2">Transporter substrate-binding domain-containing protein</fullName>
    </submittedName>
</protein>
<organism evidence="2 3">
    <name type="scientific">Pelomonas aquatica</name>
    <dbReference type="NCBI Taxonomy" id="431058"/>
    <lineage>
        <taxon>Bacteria</taxon>
        <taxon>Pseudomonadati</taxon>
        <taxon>Pseudomonadota</taxon>
        <taxon>Betaproteobacteria</taxon>
        <taxon>Burkholderiales</taxon>
        <taxon>Sphaerotilaceae</taxon>
        <taxon>Roseateles</taxon>
    </lineage>
</organism>
<accession>A0A9X4LLF9</accession>
<dbReference type="SUPFAM" id="SSF53850">
    <property type="entry name" value="Periplasmic binding protein-like II"/>
    <property type="match status" value="1"/>
</dbReference>
<reference evidence="2" key="1">
    <citation type="submission" date="2019-02" db="EMBL/GenBank/DDBJ databases">
        <title>Draft genome of the type strain Pelomonas aquatica CCUG 52575T.</title>
        <authorList>
            <person name="Gomila M."/>
            <person name="Lalucat J."/>
        </authorList>
    </citation>
    <scope>NUCLEOTIDE SEQUENCE</scope>
    <source>
        <strain evidence="2">CCUG 52575</strain>
    </source>
</reference>
<comment type="caution">
    <text evidence="2">The sequence shown here is derived from an EMBL/GenBank/DDBJ whole genome shotgun (WGS) entry which is preliminary data.</text>
</comment>
<name>A0A9X4LLF9_9BURK</name>
<evidence type="ECO:0000313" key="3">
    <source>
        <dbReference type="Proteomes" id="UP001152766"/>
    </source>
</evidence>
<dbReference type="RefSeq" id="WP_268152886.1">
    <property type="nucleotide sequence ID" value="NZ_JAPPUW010000018.1"/>
</dbReference>
<evidence type="ECO:0000313" key="2">
    <source>
        <dbReference type="EMBL" id="MDG0865116.1"/>
    </source>
</evidence>
<dbReference type="Proteomes" id="UP001152766">
    <property type="component" value="Unassembled WGS sequence"/>
</dbReference>
<dbReference type="Gene3D" id="3.40.190.10">
    <property type="entry name" value="Periplasmic binding protein-like II"/>
    <property type="match status" value="2"/>
</dbReference>
<proteinExistence type="predicted"/>
<keyword evidence="3" id="KW-1185">Reference proteome</keyword>
<gene>
    <name evidence="2" type="ORF">EXJ73_21890</name>
</gene>
<sequence>MTKSWSRALIVLLIGFAPVLAQPQCARPLQIPVAPIGFAVTVVGQQVGGIYPDLLRVEAAKAGCTVEFQVVPRSRQEMLFEIGLADLLIPARRSARRDEYGIFVPMILSRAELLWMQPRSLTVHSLAELLDHRELRVGVVRGYDYDASYQSLLKQLLAQSRLTMTADPVSLARMLDTGAIDLAVVTPTAVTGALRGDSKWGHLIERLRSEPVEELSWAESGAYVARHSSLNAADRQRVRAMLQNIDRSGAAWREFQHYYPERNLSDSVRAR</sequence>